<protein>
    <submittedName>
        <fullName evidence="2">Uncharacterized protein</fullName>
    </submittedName>
</protein>
<evidence type="ECO:0000313" key="2">
    <source>
        <dbReference type="EMBL" id="MPC62613.1"/>
    </source>
</evidence>
<keyword evidence="3" id="KW-1185">Reference proteome</keyword>
<dbReference type="Proteomes" id="UP000324222">
    <property type="component" value="Unassembled WGS sequence"/>
</dbReference>
<accession>A0A5B7GY61</accession>
<comment type="caution">
    <text evidence="2">The sequence shown here is derived from an EMBL/GenBank/DDBJ whole genome shotgun (WGS) entry which is preliminary data.</text>
</comment>
<sequence>MASSRHVAGSRTTLGNSSGHHRTLDVEGDISSVQKGERSKRSSLFLTTSGEPQPPPPAPPGHTPREPPLPHRNGPHYYTNGNARLLCVTLGSKSELKLLKPFSMR</sequence>
<feature type="compositionally biased region" description="Pro residues" evidence="1">
    <location>
        <begin position="52"/>
        <end position="62"/>
    </location>
</feature>
<dbReference type="AlphaFoldDB" id="A0A5B7GY61"/>
<gene>
    <name evidence="2" type="ORF">E2C01_056702</name>
</gene>
<reference evidence="2 3" key="1">
    <citation type="submission" date="2019-05" db="EMBL/GenBank/DDBJ databases">
        <title>Another draft genome of Portunus trituberculatus and its Hox gene families provides insights of decapod evolution.</title>
        <authorList>
            <person name="Jeong J.-H."/>
            <person name="Song I."/>
            <person name="Kim S."/>
            <person name="Choi T."/>
            <person name="Kim D."/>
            <person name="Ryu S."/>
            <person name="Kim W."/>
        </authorList>
    </citation>
    <scope>NUCLEOTIDE SEQUENCE [LARGE SCALE GENOMIC DNA]</scope>
    <source>
        <tissue evidence="2">Muscle</tissue>
    </source>
</reference>
<evidence type="ECO:0000313" key="3">
    <source>
        <dbReference type="Proteomes" id="UP000324222"/>
    </source>
</evidence>
<feature type="region of interest" description="Disordered" evidence="1">
    <location>
        <begin position="1"/>
        <end position="80"/>
    </location>
</feature>
<dbReference type="EMBL" id="VSRR010019866">
    <property type="protein sequence ID" value="MPC62613.1"/>
    <property type="molecule type" value="Genomic_DNA"/>
</dbReference>
<feature type="compositionally biased region" description="Polar residues" evidence="1">
    <location>
        <begin position="42"/>
        <end position="51"/>
    </location>
</feature>
<name>A0A5B7GY61_PORTR</name>
<proteinExistence type="predicted"/>
<evidence type="ECO:0000256" key="1">
    <source>
        <dbReference type="SAM" id="MobiDB-lite"/>
    </source>
</evidence>
<organism evidence="2 3">
    <name type="scientific">Portunus trituberculatus</name>
    <name type="common">Swimming crab</name>
    <name type="synonym">Neptunus trituberculatus</name>
    <dbReference type="NCBI Taxonomy" id="210409"/>
    <lineage>
        <taxon>Eukaryota</taxon>
        <taxon>Metazoa</taxon>
        <taxon>Ecdysozoa</taxon>
        <taxon>Arthropoda</taxon>
        <taxon>Crustacea</taxon>
        <taxon>Multicrustacea</taxon>
        <taxon>Malacostraca</taxon>
        <taxon>Eumalacostraca</taxon>
        <taxon>Eucarida</taxon>
        <taxon>Decapoda</taxon>
        <taxon>Pleocyemata</taxon>
        <taxon>Brachyura</taxon>
        <taxon>Eubrachyura</taxon>
        <taxon>Portunoidea</taxon>
        <taxon>Portunidae</taxon>
        <taxon>Portuninae</taxon>
        <taxon>Portunus</taxon>
    </lineage>
</organism>